<dbReference type="PRINTS" id="PR00237">
    <property type="entry name" value="GPCRRHODOPSN"/>
</dbReference>
<dbReference type="InterPro" id="IPR050569">
    <property type="entry name" value="TAAR"/>
</dbReference>
<comment type="subcellular location">
    <subcellularLocation>
        <location evidence="1">Cell membrane</location>
        <topology evidence="1">Multi-pass membrane protein</topology>
    </subcellularLocation>
</comment>
<evidence type="ECO:0000313" key="11">
    <source>
        <dbReference type="EMBL" id="CAH3180228.1"/>
    </source>
</evidence>
<sequence>METWFWIVGWFLSFQTIIRNGFTIFLVCSRRNLRTETNAFIVSLAVADFCVGLSVIPSLFFCDITNTCYWSQHLLSWSSWVNIIRWLLSNKSVVNLCVLVLDRFIAISARTLAKKLRFNHQMSLKILHDRSAVIMMGLLIGVFLVCYGMHLRRCSSIGHVEFPTFQPEFLFRRNLHTKTNSFIVSLAVADFCVGLSIIPSLFVCDVTKTCDWPQAFPSWKDVVRWLFSYLSVLNLCSLVLDRYIAILKPFKYITFMTRSRVIQVITSCWIASFTLVALKTALRLCCETPLTSIVAVVVLMISMEIFPCVLQILCFVSMLIHVWKQDRSARTLGRISFKTRNEKSAVIMMGIVIGVFVVCYGIYLRCSLVVLSDTNASCKDEQYKIPVLVLNSAINPLSYAFFKRDIKKEFKRLISQVV</sequence>
<keyword evidence="5" id="KW-0297">G-protein coupled receptor</keyword>
<feature type="transmembrane region" description="Helical" evidence="9">
    <location>
        <begin position="132"/>
        <end position="149"/>
    </location>
</feature>
<feature type="transmembrane region" description="Helical" evidence="9">
    <location>
        <begin position="6"/>
        <end position="27"/>
    </location>
</feature>
<evidence type="ECO:0000256" key="9">
    <source>
        <dbReference type="SAM" id="Phobius"/>
    </source>
</evidence>
<organism evidence="11 12">
    <name type="scientific">Porites lobata</name>
    <dbReference type="NCBI Taxonomy" id="104759"/>
    <lineage>
        <taxon>Eukaryota</taxon>
        <taxon>Metazoa</taxon>
        <taxon>Cnidaria</taxon>
        <taxon>Anthozoa</taxon>
        <taxon>Hexacorallia</taxon>
        <taxon>Scleractinia</taxon>
        <taxon>Fungiina</taxon>
        <taxon>Poritidae</taxon>
        <taxon>Porites</taxon>
    </lineage>
</organism>
<dbReference type="InterPro" id="IPR017452">
    <property type="entry name" value="GPCR_Rhodpsn_7TM"/>
</dbReference>
<evidence type="ECO:0000256" key="8">
    <source>
        <dbReference type="ARBA" id="ARBA00023224"/>
    </source>
</evidence>
<dbReference type="Gene3D" id="1.20.1070.10">
    <property type="entry name" value="Rhodopsin 7-helix transmembrane proteins"/>
    <property type="match status" value="2"/>
</dbReference>
<comment type="caution">
    <text evidence="11">The sequence shown here is derived from an EMBL/GenBank/DDBJ whole genome shotgun (WGS) entry which is preliminary data.</text>
</comment>
<name>A0ABN8RPD7_9CNID</name>
<protein>
    <recommendedName>
        <fullName evidence="10">G-protein coupled receptors family 1 profile domain-containing protein</fullName>
    </recommendedName>
</protein>
<feature type="transmembrane region" description="Helical" evidence="9">
    <location>
        <begin position="290"/>
        <end position="323"/>
    </location>
</feature>
<evidence type="ECO:0000256" key="2">
    <source>
        <dbReference type="ARBA" id="ARBA00022475"/>
    </source>
</evidence>
<feature type="transmembrane region" description="Helical" evidence="9">
    <location>
        <begin position="344"/>
        <end position="363"/>
    </location>
</feature>
<feature type="transmembrane region" description="Helical" evidence="9">
    <location>
        <begin position="39"/>
        <end position="57"/>
    </location>
</feature>
<keyword evidence="12" id="KW-1185">Reference proteome</keyword>
<feature type="transmembrane region" description="Helical" evidence="9">
    <location>
        <begin position="261"/>
        <end position="278"/>
    </location>
</feature>
<feature type="transmembrane region" description="Helical" evidence="9">
    <location>
        <begin position="182"/>
        <end position="202"/>
    </location>
</feature>
<feature type="domain" description="G-protein coupled receptors family 1 profile" evidence="10">
    <location>
        <begin position="169"/>
        <end position="399"/>
    </location>
</feature>
<dbReference type="PANTHER" id="PTHR24249:SF372">
    <property type="entry name" value="G-PROTEIN COUPLED RECEPTORS FAMILY 1 PROFILE DOMAIN-CONTAINING PROTEIN"/>
    <property type="match status" value="1"/>
</dbReference>
<keyword evidence="8" id="KW-0807">Transducer</keyword>
<evidence type="ECO:0000259" key="10">
    <source>
        <dbReference type="PROSITE" id="PS50262"/>
    </source>
</evidence>
<dbReference type="SUPFAM" id="SSF81321">
    <property type="entry name" value="Family A G protein-coupled receptor-like"/>
    <property type="match status" value="2"/>
</dbReference>
<proteinExistence type="predicted"/>
<keyword evidence="7" id="KW-0675">Receptor</keyword>
<keyword evidence="3 9" id="KW-0812">Transmembrane</keyword>
<dbReference type="PROSITE" id="PS50262">
    <property type="entry name" value="G_PROTEIN_RECEP_F1_2"/>
    <property type="match status" value="2"/>
</dbReference>
<evidence type="ECO:0000256" key="3">
    <source>
        <dbReference type="ARBA" id="ARBA00022692"/>
    </source>
</evidence>
<feature type="domain" description="G-protein coupled receptors family 1 profile" evidence="10">
    <location>
        <begin position="19"/>
        <end position="123"/>
    </location>
</feature>
<keyword evidence="2" id="KW-1003">Cell membrane</keyword>
<keyword evidence="4 9" id="KW-1133">Transmembrane helix</keyword>
<accession>A0ABN8RPD7</accession>
<evidence type="ECO:0000256" key="6">
    <source>
        <dbReference type="ARBA" id="ARBA00023136"/>
    </source>
</evidence>
<dbReference type="InterPro" id="IPR000276">
    <property type="entry name" value="GPCR_Rhodpsn"/>
</dbReference>
<evidence type="ECO:0000256" key="4">
    <source>
        <dbReference type="ARBA" id="ARBA00022989"/>
    </source>
</evidence>
<dbReference type="Proteomes" id="UP001159405">
    <property type="component" value="Unassembled WGS sequence"/>
</dbReference>
<evidence type="ECO:0000256" key="7">
    <source>
        <dbReference type="ARBA" id="ARBA00023170"/>
    </source>
</evidence>
<evidence type="ECO:0000256" key="1">
    <source>
        <dbReference type="ARBA" id="ARBA00004651"/>
    </source>
</evidence>
<dbReference type="PANTHER" id="PTHR24249">
    <property type="entry name" value="HISTAMINE RECEPTOR-RELATED G-PROTEIN COUPLED RECEPTOR"/>
    <property type="match status" value="1"/>
</dbReference>
<evidence type="ECO:0000256" key="5">
    <source>
        <dbReference type="ARBA" id="ARBA00023040"/>
    </source>
</evidence>
<dbReference type="Pfam" id="PF00001">
    <property type="entry name" value="7tm_1"/>
    <property type="match status" value="2"/>
</dbReference>
<dbReference type="EMBL" id="CALNXK010000272">
    <property type="protein sequence ID" value="CAH3180228.1"/>
    <property type="molecule type" value="Genomic_DNA"/>
</dbReference>
<evidence type="ECO:0000313" key="12">
    <source>
        <dbReference type="Proteomes" id="UP001159405"/>
    </source>
</evidence>
<dbReference type="CDD" id="cd00637">
    <property type="entry name" value="7tm_classA_rhodopsin-like"/>
    <property type="match status" value="1"/>
</dbReference>
<keyword evidence="6 9" id="KW-0472">Membrane</keyword>
<feature type="transmembrane region" description="Helical" evidence="9">
    <location>
        <begin position="383"/>
        <end position="402"/>
    </location>
</feature>
<feature type="transmembrane region" description="Helical" evidence="9">
    <location>
        <begin position="222"/>
        <end position="240"/>
    </location>
</feature>
<gene>
    <name evidence="11" type="ORF">PLOB_00023192</name>
</gene>
<reference evidence="11 12" key="1">
    <citation type="submission" date="2022-05" db="EMBL/GenBank/DDBJ databases">
        <authorList>
            <consortium name="Genoscope - CEA"/>
            <person name="William W."/>
        </authorList>
    </citation>
    <scope>NUCLEOTIDE SEQUENCE [LARGE SCALE GENOMIC DNA]</scope>
</reference>